<evidence type="ECO:0000313" key="1">
    <source>
        <dbReference type="EMBL" id="MBY08398.1"/>
    </source>
</evidence>
<organism evidence="1">
    <name type="scientific">Ornithodoros turicata</name>
    <dbReference type="NCBI Taxonomy" id="34597"/>
    <lineage>
        <taxon>Eukaryota</taxon>
        <taxon>Metazoa</taxon>
        <taxon>Ecdysozoa</taxon>
        <taxon>Arthropoda</taxon>
        <taxon>Chelicerata</taxon>
        <taxon>Arachnida</taxon>
        <taxon>Acari</taxon>
        <taxon>Parasitiformes</taxon>
        <taxon>Ixodida</taxon>
        <taxon>Ixodoidea</taxon>
        <taxon>Argasidae</taxon>
        <taxon>Ornithodorinae</taxon>
        <taxon>Ornithodoros</taxon>
    </lineage>
</organism>
<proteinExistence type="predicted"/>
<name>A0A2R5LG07_9ACAR</name>
<dbReference type="Gene3D" id="3.40.50.300">
    <property type="entry name" value="P-loop containing nucleotide triphosphate hydrolases"/>
    <property type="match status" value="1"/>
</dbReference>
<dbReference type="AlphaFoldDB" id="A0A2R5LG07"/>
<reference evidence="1" key="1">
    <citation type="submission" date="2018-03" db="EMBL/GenBank/DDBJ databases">
        <title>The relapsing fever spirochete Borrelia turicatae persists in the highly oxidative environment of its soft-bodied tick vector.</title>
        <authorList>
            <person name="Bourret T.J."/>
            <person name="Boyle W.K."/>
            <person name="Valenzuela J.G."/>
            <person name="Oliveira F."/>
            <person name="Lopez J.E."/>
        </authorList>
    </citation>
    <scope>NUCLEOTIDE SEQUENCE</scope>
    <source>
        <strain evidence="1">Kansas strain/isolate</strain>
        <tissue evidence="1">Salivary glands</tissue>
    </source>
</reference>
<dbReference type="EMBL" id="GGLE01004272">
    <property type="protein sequence ID" value="MBY08398.1"/>
    <property type="molecule type" value="Transcribed_RNA"/>
</dbReference>
<dbReference type="InterPro" id="IPR027417">
    <property type="entry name" value="P-loop_NTPase"/>
</dbReference>
<sequence>MGCVISKRGDSTAGKLPVIEIKSGSNIKPMELYTTNRRVVFIFGGPGSRKGRIVNDLAQGYGFQVVSTEKLILAHFARRISTTSAKRGLIGNMETANQVEQLLRRQPQILTLQLVLEIVMTDLEMKEQTGSTLFLLDLVPNLRSMLQVQTFIKTCDTEMEQFEREWPCLLALNLAIPENKVAENLRSLVAKSPTHLLRDGISDEKDIMKTKRRYEEYAASVREFLRYFDRNHRLATVDVSCGVADLIWARVSEFFFNLGFKPRDALNTVIFFVLRDQDATMYDFKNYRMECVDIADLVTQTPVDLEHLFDALSKYVEKYRAACECFAVRFGDLNILEMLQYEDDRQIFFLDEKDLDHYIYTGHRGDKSNCAKLRAVCTTENHVCLFPADIDVKACKQMASLYSYARRRTRDGVSGPRPSLVPPS</sequence>
<accession>A0A2R5LG07</accession>
<protein>
    <recommendedName>
        <fullName evidence="2">Adenylate kinase</fullName>
    </recommendedName>
</protein>
<dbReference type="SUPFAM" id="SSF52540">
    <property type="entry name" value="P-loop containing nucleoside triphosphate hydrolases"/>
    <property type="match status" value="1"/>
</dbReference>
<evidence type="ECO:0008006" key="2">
    <source>
        <dbReference type="Google" id="ProtNLM"/>
    </source>
</evidence>